<keyword evidence="4" id="KW-0274">FAD</keyword>
<dbReference type="InterPro" id="IPR050562">
    <property type="entry name" value="FAD_mOase_fung"/>
</dbReference>
<evidence type="ECO:0000256" key="2">
    <source>
        <dbReference type="ARBA" id="ARBA00007992"/>
    </source>
</evidence>
<keyword evidence="6" id="KW-0503">Monooxygenase</keyword>
<dbReference type="SUPFAM" id="SSF51905">
    <property type="entry name" value="FAD/NAD(P)-binding domain"/>
    <property type="match status" value="1"/>
</dbReference>
<dbReference type="InterPro" id="IPR036188">
    <property type="entry name" value="FAD/NAD-bd_sf"/>
</dbReference>
<accession>A0A8K0SVC4</accession>
<evidence type="ECO:0000256" key="6">
    <source>
        <dbReference type="ARBA" id="ARBA00023033"/>
    </source>
</evidence>
<evidence type="ECO:0000256" key="1">
    <source>
        <dbReference type="ARBA" id="ARBA00001974"/>
    </source>
</evidence>
<name>A0A8K0SVC4_9HYPO</name>
<dbReference type="InterPro" id="IPR002938">
    <property type="entry name" value="FAD-bd"/>
</dbReference>
<dbReference type="EMBL" id="JAGPNK010000004">
    <property type="protein sequence ID" value="KAH7323232.1"/>
    <property type="molecule type" value="Genomic_DNA"/>
</dbReference>
<dbReference type="Gene3D" id="3.50.50.60">
    <property type="entry name" value="FAD/NAD(P)-binding domain"/>
    <property type="match status" value="1"/>
</dbReference>
<comment type="caution">
    <text evidence="8">The sequence shown here is derived from an EMBL/GenBank/DDBJ whole genome shotgun (WGS) entry which is preliminary data.</text>
</comment>
<dbReference type="GO" id="GO:0071949">
    <property type="term" value="F:FAD binding"/>
    <property type="evidence" value="ECO:0007669"/>
    <property type="project" value="InterPro"/>
</dbReference>
<evidence type="ECO:0000313" key="8">
    <source>
        <dbReference type="EMBL" id="KAH7323232.1"/>
    </source>
</evidence>
<evidence type="ECO:0000256" key="3">
    <source>
        <dbReference type="ARBA" id="ARBA00022630"/>
    </source>
</evidence>
<organism evidence="8 9">
    <name type="scientific">Stachybotrys elegans</name>
    <dbReference type="NCBI Taxonomy" id="80388"/>
    <lineage>
        <taxon>Eukaryota</taxon>
        <taxon>Fungi</taxon>
        <taxon>Dikarya</taxon>
        <taxon>Ascomycota</taxon>
        <taxon>Pezizomycotina</taxon>
        <taxon>Sordariomycetes</taxon>
        <taxon>Hypocreomycetidae</taxon>
        <taxon>Hypocreales</taxon>
        <taxon>Stachybotryaceae</taxon>
        <taxon>Stachybotrys</taxon>
    </lineage>
</organism>
<comment type="cofactor">
    <cofactor evidence="1">
        <name>FAD</name>
        <dbReference type="ChEBI" id="CHEBI:57692"/>
    </cofactor>
</comment>
<dbReference type="GO" id="GO:0004497">
    <property type="term" value="F:monooxygenase activity"/>
    <property type="evidence" value="ECO:0007669"/>
    <property type="project" value="UniProtKB-KW"/>
</dbReference>
<keyword evidence="5" id="KW-0560">Oxidoreductase</keyword>
<dbReference type="PANTHER" id="PTHR47356:SF2">
    <property type="entry name" value="FAD-BINDING DOMAIN-CONTAINING PROTEIN-RELATED"/>
    <property type="match status" value="1"/>
</dbReference>
<feature type="domain" description="FAD-binding" evidence="7">
    <location>
        <begin position="8"/>
        <end position="343"/>
    </location>
</feature>
<keyword evidence="9" id="KW-1185">Reference proteome</keyword>
<protein>
    <recommendedName>
        <fullName evidence="7">FAD-binding domain-containing protein</fullName>
    </recommendedName>
</protein>
<keyword evidence="3" id="KW-0285">Flavoprotein</keyword>
<dbReference type="AlphaFoldDB" id="A0A8K0SVC4"/>
<sequence length="442" mass="48264">MADQQEQFKVAIVGGGLSGLAVAVHLETLGIDWFILESYKEIAPELGASIGLAPNGMQILDQLGVYDQVASQSGTASSVAAFDGDGNKLYDFELLPRMRANHGFDLRFTERRTVLQVLHEKIQAKDKIHVGQRVDKIGHVGDKVQLTTREGSSFTADIVIGADGIHSPVRGEMWRIAAEDGSKVFGDNPGADVATDYGCTFGISEPTNGIKEGVIRQVHKKDTAIGFITGRNDVVYWFHFFKLPQRHMGLDFPRFTEEDEAKFITPDLDRLMDTGTTFGDIYKRKRVSIITPLPNHGFPRWHYRRIMCVGDAVCKSQPIAGQGGCSALESSVALVDTLYAALKANDMKPLSNDQVEAVFTKTTQVRSKRSASVVGEGLLYMKLASWSNTILRLIDSYLVALVPKNTLVDLMFAGAAGGYHSNTLPEPVPKYVLGSGEAVVKA</sequence>
<proteinExistence type="inferred from homology"/>
<dbReference type="PRINTS" id="PR00420">
    <property type="entry name" value="RNGMNOXGNASE"/>
</dbReference>
<dbReference type="OrthoDB" id="2431938at2759"/>
<comment type="similarity">
    <text evidence="2">Belongs to the paxM FAD-dependent monooxygenase family.</text>
</comment>
<dbReference type="Pfam" id="PF01494">
    <property type="entry name" value="FAD_binding_3"/>
    <property type="match status" value="1"/>
</dbReference>
<evidence type="ECO:0000313" key="9">
    <source>
        <dbReference type="Proteomes" id="UP000813444"/>
    </source>
</evidence>
<reference evidence="8" key="1">
    <citation type="journal article" date="2021" name="Nat. Commun.">
        <title>Genetic determinants of endophytism in the Arabidopsis root mycobiome.</title>
        <authorList>
            <person name="Mesny F."/>
            <person name="Miyauchi S."/>
            <person name="Thiergart T."/>
            <person name="Pickel B."/>
            <person name="Atanasova L."/>
            <person name="Karlsson M."/>
            <person name="Huettel B."/>
            <person name="Barry K.W."/>
            <person name="Haridas S."/>
            <person name="Chen C."/>
            <person name="Bauer D."/>
            <person name="Andreopoulos W."/>
            <person name="Pangilinan J."/>
            <person name="LaButti K."/>
            <person name="Riley R."/>
            <person name="Lipzen A."/>
            <person name="Clum A."/>
            <person name="Drula E."/>
            <person name="Henrissat B."/>
            <person name="Kohler A."/>
            <person name="Grigoriev I.V."/>
            <person name="Martin F.M."/>
            <person name="Hacquard S."/>
        </authorList>
    </citation>
    <scope>NUCLEOTIDE SEQUENCE</scope>
    <source>
        <strain evidence="8">MPI-CAGE-CH-0235</strain>
    </source>
</reference>
<gene>
    <name evidence="8" type="ORF">B0I35DRAFT_427336</name>
</gene>
<evidence type="ECO:0000256" key="5">
    <source>
        <dbReference type="ARBA" id="ARBA00023002"/>
    </source>
</evidence>
<dbReference type="Proteomes" id="UP000813444">
    <property type="component" value="Unassembled WGS sequence"/>
</dbReference>
<evidence type="ECO:0000259" key="7">
    <source>
        <dbReference type="Pfam" id="PF01494"/>
    </source>
</evidence>
<evidence type="ECO:0000256" key="4">
    <source>
        <dbReference type="ARBA" id="ARBA00022827"/>
    </source>
</evidence>
<dbReference type="PANTHER" id="PTHR47356">
    <property type="entry name" value="FAD-DEPENDENT MONOOXYGENASE ASQG-RELATED"/>
    <property type="match status" value="1"/>
</dbReference>